<gene>
    <name evidence="6" type="primary">ENV9</name>
    <name evidence="6" type="ORF">DEBR0S1_18338G</name>
    <name evidence="5" type="ORF">HII12_004154</name>
</gene>
<dbReference type="OMA" id="FTWFRYA"/>
<evidence type="ECO:0000313" key="8">
    <source>
        <dbReference type="Proteomes" id="UP000568158"/>
    </source>
</evidence>
<keyword evidence="4" id="KW-0812">Transmembrane</keyword>
<evidence type="ECO:0000313" key="5">
    <source>
        <dbReference type="EMBL" id="KAF6008405.1"/>
    </source>
</evidence>
<keyword evidence="2" id="KW-0521">NADP</keyword>
<reference evidence="6 7" key="1">
    <citation type="submission" date="2019-07" db="EMBL/GenBank/DDBJ databases">
        <authorList>
            <person name="Friedrich A."/>
            <person name="Schacherer J."/>
        </authorList>
    </citation>
    <scope>NUCLEOTIDE SEQUENCE [LARGE SCALE GENOMIC DNA]</scope>
</reference>
<reference evidence="5 8" key="2">
    <citation type="journal article" date="2020" name="Appl. Microbiol. Biotechnol.">
        <title>Targeted gene deletion in Brettanomyces bruxellensis with an expression-free CRISPR-Cas9 system.</title>
        <authorList>
            <person name="Varela C."/>
            <person name="Bartel C."/>
            <person name="Onetto C."/>
            <person name="Borneman A."/>
        </authorList>
    </citation>
    <scope>NUCLEOTIDE SEQUENCE [LARGE SCALE GENOMIC DNA]</scope>
    <source>
        <strain evidence="5 8">AWRI1613</strain>
    </source>
</reference>
<dbReference type="PANTHER" id="PTHR24320:SF282">
    <property type="entry name" value="WW DOMAIN-CONTAINING OXIDOREDUCTASE"/>
    <property type="match status" value="1"/>
</dbReference>
<dbReference type="Proteomes" id="UP000478008">
    <property type="component" value="Unassembled WGS sequence"/>
</dbReference>
<keyword evidence="7" id="KW-1185">Reference proteome</keyword>
<evidence type="ECO:0000256" key="2">
    <source>
        <dbReference type="ARBA" id="ARBA00022857"/>
    </source>
</evidence>
<organism evidence="6 7">
    <name type="scientific">Dekkera bruxellensis</name>
    <name type="common">Brettanomyces custersii</name>
    <dbReference type="NCBI Taxonomy" id="5007"/>
    <lineage>
        <taxon>Eukaryota</taxon>
        <taxon>Fungi</taxon>
        <taxon>Dikarya</taxon>
        <taxon>Ascomycota</taxon>
        <taxon>Saccharomycotina</taxon>
        <taxon>Pichiomycetes</taxon>
        <taxon>Pichiales</taxon>
        <taxon>Pichiaceae</taxon>
        <taxon>Brettanomyces</taxon>
    </lineage>
</organism>
<dbReference type="Pfam" id="PF00106">
    <property type="entry name" value="adh_short"/>
    <property type="match status" value="1"/>
</dbReference>
<dbReference type="SUPFAM" id="SSF51735">
    <property type="entry name" value="NAD(P)-binding Rossmann-fold domains"/>
    <property type="match status" value="1"/>
</dbReference>
<dbReference type="EMBL" id="JABCYN010000036">
    <property type="protein sequence ID" value="KAF6008405.1"/>
    <property type="molecule type" value="Genomic_DNA"/>
</dbReference>
<dbReference type="PANTHER" id="PTHR24320">
    <property type="entry name" value="RETINOL DEHYDROGENASE"/>
    <property type="match status" value="1"/>
</dbReference>
<dbReference type="Gene3D" id="3.40.50.720">
    <property type="entry name" value="NAD(P)-binding Rossmann-like Domain"/>
    <property type="match status" value="1"/>
</dbReference>
<keyword evidence="4" id="KW-0472">Membrane</keyword>
<dbReference type="GO" id="GO:0016491">
    <property type="term" value="F:oxidoreductase activity"/>
    <property type="evidence" value="ECO:0007669"/>
    <property type="project" value="UniProtKB-KW"/>
</dbReference>
<proteinExistence type="inferred from homology"/>
<comment type="similarity">
    <text evidence="1">Belongs to the short-chain dehydrogenases/reductases (SDR) family.</text>
</comment>
<keyword evidence="3" id="KW-0560">Oxidoreductase</keyword>
<evidence type="ECO:0000256" key="4">
    <source>
        <dbReference type="SAM" id="Phobius"/>
    </source>
</evidence>
<evidence type="ECO:0000256" key="1">
    <source>
        <dbReference type="ARBA" id="ARBA00006484"/>
    </source>
</evidence>
<dbReference type="InterPro" id="IPR036291">
    <property type="entry name" value="NAD(P)-bd_dom_sf"/>
</dbReference>
<evidence type="ECO:0000256" key="3">
    <source>
        <dbReference type="ARBA" id="ARBA00023002"/>
    </source>
</evidence>
<dbReference type="AlphaFoldDB" id="A0A3F2XYA4"/>
<protein>
    <submittedName>
        <fullName evidence="6">DEBR0S1_18338g1_1</fullName>
    </submittedName>
</protein>
<accession>A0A3F2XYA4</accession>
<dbReference type="InterPro" id="IPR002347">
    <property type="entry name" value="SDR_fam"/>
</dbReference>
<keyword evidence="4" id="KW-1133">Transmembrane helix</keyword>
<sequence length="330" mass="38329">MSFDPDAQPYFDKQKDRRVCFITGGNSGLGFYTVLHLYLHGYIVYIAGRNRQRVEVAMKKLRSEALIRRANQNAHELENRHLGELKFVELDLCKLKSVEHGVVQFKRQEKRLDLLILNAGIMAVPYGKTKDGFEVQLQTNYISHFLIADRLVELMQDPDVVKDPRIIYLSSVGHWFTPFPFKLSWQYNYWPNIVFTWFRYGMAKTAGIQMIRSLCKRHSNILCVAVHPGFVMNTNLFSHFTRLPIIGLFFWVMFQIFGWLFGVSNEEGSYSTLRCGLGADLTAAKDNGKYFATFGVQEKPSWTARNIDYACESWAWTVQELRKRGHEIEN</sequence>
<dbReference type="PRINTS" id="PR00081">
    <property type="entry name" value="GDHRDH"/>
</dbReference>
<dbReference type="EMBL" id="CABFWN010000001">
    <property type="protein sequence ID" value="VUG16504.1"/>
    <property type="molecule type" value="Genomic_DNA"/>
</dbReference>
<name>A0A3F2XYA4_DEKBR</name>
<feature type="transmembrane region" description="Helical" evidence="4">
    <location>
        <begin position="29"/>
        <end position="48"/>
    </location>
</feature>
<evidence type="ECO:0000313" key="7">
    <source>
        <dbReference type="Proteomes" id="UP000478008"/>
    </source>
</evidence>
<dbReference type="STRING" id="5007.A0A3F2XYA4"/>
<feature type="transmembrane region" description="Helical" evidence="4">
    <location>
        <begin position="243"/>
        <end position="264"/>
    </location>
</feature>
<dbReference type="Proteomes" id="UP000568158">
    <property type="component" value="Unassembled WGS sequence"/>
</dbReference>
<evidence type="ECO:0000313" key="6">
    <source>
        <dbReference type="EMBL" id="VUG16504.1"/>
    </source>
</evidence>